<gene>
    <name evidence="2" type="ORF">PL8927_270144</name>
</gene>
<dbReference type="Gene3D" id="3.40.50.300">
    <property type="entry name" value="P-loop containing nucleotide triphosphate hydrolases"/>
    <property type="match status" value="1"/>
</dbReference>
<dbReference type="GO" id="GO:0005524">
    <property type="term" value="F:ATP binding"/>
    <property type="evidence" value="ECO:0007669"/>
    <property type="project" value="InterPro"/>
</dbReference>
<evidence type="ECO:0000313" key="3">
    <source>
        <dbReference type="Proteomes" id="UP000184550"/>
    </source>
</evidence>
<dbReference type="InterPro" id="IPR014555">
    <property type="entry name" value="RecF-like"/>
</dbReference>
<evidence type="ECO:0000259" key="1">
    <source>
        <dbReference type="Pfam" id="PF13304"/>
    </source>
</evidence>
<dbReference type="GO" id="GO:0016887">
    <property type="term" value="F:ATP hydrolysis activity"/>
    <property type="evidence" value="ECO:0007669"/>
    <property type="project" value="InterPro"/>
</dbReference>
<proteinExistence type="predicted"/>
<accession>A0A7Z9BHG3</accession>
<dbReference type="PIRSF" id="PIRSF029347">
    <property type="entry name" value="RecF"/>
    <property type="match status" value="1"/>
</dbReference>
<dbReference type="EMBL" id="CZCU02000099">
    <property type="protein sequence ID" value="VXD13783.1"/>
    <property type="molecule type" value="Genomic_DNA"/>
</dbReference>
<dbReference type="InterPro" id="IPR003959">
    <property type="entry name" value="ATPase_AAA_core"/>
</dbReference>
<organism evidence="2 3">
    <name type="scientific">Planktothrix serta PCC 8927</name>
    <dbReference type="NCBI Taxonomy" id="671068"/>
    <lineage>
        <taxon>Bacteria</taxon>
        <taxon>Bacillati</taxon>
        <taxon>Cyanobacteriota</taxon>
        <taxon>Cyanophyceae</taxon>
        <taxon>Oscillatoriophycideae</taxon>
        <taxon>Oscillatoriales</taxon>
        <taxon>Microcoleaceae</taxon>
        <taxon>Planktothrix</taxon>
    </lineage>
</organism>
<dbReference type="AlphaFoldDB" id="A0A7Z9BHG3"/>
<reference evidence="2" key="1">
    <citation type="submission" date="2019-10" db="EMBL/GenBank/DDBJ databases">
        <authorList>
            <consortium name="Genoscope - CEA"/>
            <person name="William W."/>
        </authorList>
    </citation>
    <scope>NUCLEOTIDE SEQUENCE [LARGE SCALE GENOMIC DNA]</scope>
    <source>
        <strain evidence="2">BBR_PRJEB10992</strain>
    </source>
</reference>
<protein>
    <submittedName>
        <fullName evidence="2">RecF/RecN/SMC N terminal domain</fullName>
    </submittedName>
</protein>
<evidence type="ECO:0000313" key="2">
    <source>
        <dbReference type="EMBL" id="VXD13783.1"/>
    </source>
</evidence>
<dbReference type="Proteomes" id="UP000184550">
    <property type="component" value="Unassembled WGS sequence"/>
</dbReference>
<sequence>MEGYKFINSLKIQNLLSYGSSGETIDLQPLNVIIGTNGVGKSNLIEVLGLLQGIPTDLTKPIREGGGVDEWLWKGTKETPIARIEAIINYPEGRGQIPMPLRYRIDFTTVAQRLELIDEAIENEQKNNDDAQDVFFFYRYQQGHPVLNARTITENEPTRRQLRREDLKPDQSVLSQRKDPDLYPELSYLSNQFSQIRLYREWNLGRYTPPRMPQKFDLPRDFLLEDCSNLGLILNNLQHKGNIEIVPNLQKFYEPVTNITINIEGVTGQIFLHERGLNRPIPATRLSDGTLRYLCLLMILLHPTPPPLICIEEPELGLHPDILPTIAQLLIEASQKTQLIVTTHSDALISALSEIPESILVCERDERGSRMRRLEPKKLKKWLKDYNYSLGDLWRMGEFGGNRW</sequence>
<dbReference type="PANTHER" id="PTHR32182">
    <property type="entry name" value="DNA REPLICATION AND REPAIR PROTEIN RECF"/>
    <property type="match status" value="1"/>
</dbReference>
<feature type="domain" description="ATPase AAA-type core" evidence="1">
    <location>
        <begin position="30"/>
        <end position="350"/>
    </location>
</feature>
<comment type="caution">
    <text evidence="2">The sequence shown here is derived from an EMBL/GenBank/DDBJ whole genome shotgun (WGS) entry which is preliminary data.</text>
</comment>
<dbReference type="InterPro" id="IPR027417">
    <property type="entry name" value="P-loop_NTPase"/>
</dbReference>
<dbReference type="GO" id="GO:0000731">
    <property type="term" value="P:DNA synthesis involved in DNA repair"/>
    <property type="evidence" value="ECO:0007669"/>
    <property type="project" value="TreeGrafter"/>
</dbReference>
<dbReference type="OrthoDB" id="104167at2"/>
<dbReference type="PANTHER" id="PTHR32182:SF25">
    <property type="entry name" value="SLR1056 PROTEIN"/>
    <property type="match status" value="1"/>
</dbReference>
<dbReference type="Pfam" id="PF13304">
    <property type="entry name" value="AAA_21"/>
    <property type="match status" value="1"/>
</dbReference>
<name>A0A7Z9BHG3_9CYAN</name>
<dbReference type="GO" id="GO:0006302">
    <property type="term" value="P:double-strand break repair"/>
    <property type="evidence" value="ECO:0007669"/>
    <property type="project" value="TreeGrafter"/>
</dbReference>
<keyword evidence="3" id="KW-1185">Reference proteome</keyword>
<dbReference type="RefSeq" id="WP_083618512.1">
    <property type="nucleotide sequence ID" value="NZ_LR734844.1"/>
</dbReference>
<dbReference type="SUPFAM" id="SSF52540">
    <property type="entry name" value="P-loop containing nucleoside triphosphate hydrolases"/>
    <property type="match status" value="1"/>
</dbReference>